<dbReference type="AlphaFoldDB" id="A0A2A4F807"/>
<dbReference type="EMBL" id="MTZV01000001">
    <property type="protein sequence ID" value="PCE28790.1"/>
    <property type="molecule type" value="Genomic_DNA"/>
</dbReference>
<gene>
    <name evidence="1" type="ORF">BWP39_00955</name>
</gene>
<proteinExistence type="predicted"/>
<evidence type="ECO:0000313" key="2">
    <source>
        <dbReference type="Proteomes" id="UP000218022"/>
    </source>
</evidence>
<dbReference type="SUPFAM" id="SSF55961">
    <property type="entry name" value="Bet v1-like"/>
    <property type="match status" value="1"/>
</dbReference>
<dbReference type="Gene3D" id="3.30.530.20">
    <property type="match status" value="1"/>
</dbReference>
<evidence type="ECO:0008006" key="3">
    <source>
        <dbReference type="Google" id="ProtNLM"/>
    </source>
</evidence>
<protein>
    <recommendedName>
        <fullName evidence="3">Polyketide cyclase/dehydrase/lipid transport protein</fullName>
    </recommendedName>
</protein>
<dbReference type="RefSeq" id="WP_096716514.1">
    <property type="nucleotide sequence ID" value="NZ_MTZV01000001.1"/>
</dbReference>
<accession>A0A2A4F807</accession>
<dbReference type="OrthoDB" id="9001691at2"/>
<reference evidence="1 2" key="1">
    <citation type="submission" date="2017-01" db="EMBL/GenBank/DDBJ databases">
        <title>Whole-Genome Shotgun Sequencing of Two beta-Proteobacterial Species in Search of the Bulgecin Biosynthetic Cluster.</title>
        <authorList>
            <person name="Horsman M.E."/>
            <person name="Marous D.R."/>
            <person name="Li R."/>
            <person name="Oliver R.A."/>
            <person name="Byun B."/>
            <person name="Emrich S.J."/>
            <person name="Boggess B."/>
            <person name="Townsend C.A."/>
            <person name="Mobashery S."/>
        </authorList>
    </citation>
    <scope>NUCLEOTIDE SEQUENCE [LARGE SCALE GENOMIC DNA]</scope>
    <source>
        <strain evidence="1 2">ATCC 31363</strain>
    </source>
</reference>
<dbReference type="Proteomes" id="UP000218022">
    <property type="component" value="Unassembled WGS sequence"/>
</dbReference>
<organism evidence="1 2">
    <name type="scientific">Paraburkholderia acidicola</name>
    <dbReference type="NCBI Taxonomy" id="1912599"/>
    <lineage>
        <taxon>Bacteria</taxon>
        <taxon>Pseudomonadati</taxon>
        <taxon>Pseudomonadota</taxon>
        <taxon>Betaproteobacteria</taxon>
        <taxon>Burkholderiales</taxon>
        <taxon>Burkholderiaceae</taxon>
        <taxon>Paraburkholderia</taxon>
    </lineage>
</organism>
<dbReference type="InterPro" id="IPR023393">
    <property type="entry name" value="START-like_dom_sf"/>
</dbReference>
<sequence>MKIESQWVFECQPQHVWPHFLHAQMDSSRPVLFWFGIPKPMSCRVLEGVAAVGNTRQCTTDRGTIDQRILQLEPNRLLQYQMQQSTVWCRAWVGKLIDTFTLEALDDHRTLVRRTTEFEATGLLRALRLVGLWAALRQAHAYAAKNWRRLAQDAKIAERQTTALTA</sequence>
<comment type="caution">
    <text evidence="1">The sequence shown here is derived from an EMBL/GenBank/DDBJ whole genome shotgun (WGS) entry which is preliminary data.</text>
</comment>
<evidence type="ECO:0000313" key="1">
    <source>
        <dbReference type="EMBL" id="PCE28790.1"/>
    </source>
</evidence>
<name>A0A2A4F807_9BURK</name>